<keyword evidence="10" id="KW-1185">Reference proteome</keyword>
<feature type="transmembrane region" description="Helical" evidence="7">
    <location>
        <begin position="527"/>
        <end position="548"/>
    </location>
</feature>
<feature type="domain" description="Integral membrane bound transporter" evidence="8">
    <location>
        <begin position="416"/>
        <end position="543"/>
    </location>
</feature>
<dbReference type="Proteomes" id="UP000593562">
    <property type="component" value="Unassembled WGS sequence"/>
</dbReference>
<evidence type="ECO:0000313" key="9">
    <source>
        <dbReference type="EMBL" id="KAF5737156.1"/>
    </source>
</evidence>
<evidence type="ECO:0000256" key="6">
    <source>
        <dbReference type="SAM" id="MobiDB-lite"/>
    </source>
</evidence>
<evidence type="ECO:0000256" key="2">
    <source>
        <dbReference type="ARBA" id="ARBA00022475"/>
    </source>
</evidence>
<evidence type="ECO:0000313" key="10">
    <source>
        <dbReference type="Proteomes" id="UP000593562"/>
    </source>
</evidence>
<evidence type="ECO:0000259" key="8">
    <source>
        <dbReference type="Pfam" id="PF13515"/>
    </source>
</evidence>
<accession>A0A7J7CTD4</accession>
<keyword evidence="4 7" id="KW-1133">Transmembrane helix</keyword>
<feature type="region of interest" description="Disordered" evidence="6">
    <location>
        <begin position="360"/>
        <end position="382"/>
    </location>
</feature>
<feature type="transmembrane region" description="Helical" evidence="7">
    <location>
        <begin position="458"/>
        <end position="476"/>
    </location>
</feature>
<feature type="transmembrane region" description="Helical" evidence="7">
    <location>
        <begin position="151"/>
        <end position="170"/>
    </location>
</feature>
<feature type="transmembrane region" description="Helical" evidence="7">
    <location>
        <begin position="17"/>
        <end position="36"/>
    </location>
</feature>
<sequence>MTSNQTHSLFRMRLGSALRTTLACTIVGCIALYGPVSVRQLLPFPAFSYVTTILIVSDATLGETLRGCWHALYATIQVMIPSTGLLYVVGPARFTRGLAALAVAVGAFLVALPKSTPMMTKRIAFGQLVIVYVGAVVLGEKAGVFMHPIHVSLNTALGALASVLAMLFPFPRLAYFEVRRTCRLYAENASERLNLLVEALSAEDKPTAAGLTSQSNFVSKAGSKHLQSIKHNQVGVQWEKPNFSLFKRCCIDPGEKLQGVEILMRGMGIAINSQRSFPVGIIDEELRHVLQSMKANINLKLEHAKCFTPFSTTVPEMKGETSEQPYSLLHRINATTHEDLPSFFFLYCMELLQDNSHISRPPTCTPANPQNSDAKETGDSKNQATSILKRFRDSQIIKASSERLIFATKCSLSLGLAVLFGLIYDKGNGYWSGLTIAISFAARRQATFTVANARAQGTAMGSVYGILCCFIFGRFLELKILPLLPWIVFTSFLRYSRMYGQAGAISAVIGALLILGRKGYGSTSDFAIARITEASIGLISFIIVQILLEPTRAATLGKAALSQTLGALQDCIEEITLCSSQKGTLDSKSLALREKQKLLESHLDELENYINEAKLEPSFWFLPFPCDCYDKLLGSISKMADLLLFASYTIEYISQESKTFEEPWQAIQDNVNDDLDLFQEKVSSALKCLRDVVSIKSLEVLEKELKKKNMSHDVELGKPSQDVTRKLGPDEGEVEEIINSFLQHPKAIANRIHTNDSNGEQERQLAICLSGLGFCISGLMREIIEIEKEINELVKRENPTRHINLREISCTMTAVHTK</sequence>
<dbReference type="PANTHER" id="PTHR30509">
    <property type="entry name" value="P-HYDROXYBENZOIC ACID EFFLUX PUMP SUBUNIT-RELATED"/>
    <property type="match status" value="1"/>
</dbReference>
<reference evidence="9 10" key="1">
    <citation type="journal article" date="2020" name="Nat. Commun.">
        <title>Genome of Tripterygium wilfordii and identification of cytochrome P450 involved in triptolide biosynthesis.</title>
        <authorList>
            <person name="Tu L."/>
            <person name="Su P."/>
            <person name="Zhang Z."/>
            <person name="Gao L."/>
            <person name="Wang J."/>
            <person name="Hu T."/>
            <person name="Zhou J."/>
            <person name="Zhang Y."/>
            <person name="Zhao Y."/>
            <person name="Liu Y."/>
            <person name="Song Y."/>
            <person name="Tong Y."/>
            <person name="Lu Y."/>
            <person name="Yang J."/>
            <person name="Xu C."/>
            <person name="Jia M."/>
            <person name="Peters R.J."/>
            <person name="Huang L."/>
            <person name="Gao W."/>
        </authorList>
    </citation>
    <scope>NUCLEOTIDE SEQUENCE [LARGE SCALE GENOMIC DNA]</scope>
    <source>
        <strain evidence="10">cv. XIE 37</strain>
        <tissue evidence="9">Leaf</tissue>
    </source>
</reference>
<dbReference type="Pfam" id="PF13515">
    <property type="entry name" value="FUSC_2"/>
    <property type="match status" value="1"/>
</dbReference>
<evidence type="ECO:0000256" key="3">
    <source>
        <dbReference type="ARBA" id="ARBA00022692"/>
    </source>
</evidence>
<dbReference type="InterPro" id="IPR049453">
    <property type="entry name" value="Memb_transporter_dom"/>
</dbReference>
<evidence type="ECO:0000256" key="5">
    <source>
        <dbReference type="ARBA" id="ARBA00023136"/>
    </source>
</evidence>
<dbReference type="GO" id="GO:0005886">
    <property type="term" value="C:plasma membrane"/>
    <property type="evidence" value="ECO:0007669"/>
    <property type="project" value="UniProtKB-SubCell"/>
</dbReference>
<proteinExistence type="predicted"/>
<comment type="caution">
    <text evidence="9">The sequence shown here is derived from an EMBL/GenBank/DDBJ whole genome shotgun (WGS) entry which is preliminary data.</text>
</comment>
<protein>
    <recommendedName>
        <fullName evidence="8">Integral membrane bound transporter domain-containing protein</fullName>
    </recommendedName>
</protein>
<evidence type="ECO:0000256" key="4">
    <source>
        <dbReference type="ARBA" id="ARBA00022989"/>
    </source>
</evidence>
<comment type="subcellular location">
    <subcellularLocation>
        <location evidence="1">Cell membrane</location>
        <topology evidence="1">Multi-pass membrane protein</topology>
    </subcellularLocation>
</comment>
<keyword evidence="3 7" id="KW-0812">Transmembrane</keyword>
<evidence type="ECO:0000256" key="1">
    <source>
        <dbReference type="ARBA" id="ARBA00004651"/>
    </source>
</evidence>
<dbReference type="InParanoid" id="A0A7J7CTD4"/>
<dbReference type="OrthoDB" id="68611at2759"/>
<organism evidence="9 10">
    <name type="scientific">Tripterygium wilfordii</name>
    <name type="common">Thunder God vine</name>
    <dbReference type="NCBI Taxonomy" id="458696"/>
    <lineage>
        <taxon>Eukaryota</taxon>
        <taxon>Viridiplantae</taxon>
        <taxon>Streptophyta</taxon>
        <taxon>Embryophyta</taxon>
        <taxon>Tracheophyta</taxon>
        <taxon>Spermatophyta</taxon>
        <taxon>Magnoliopsida</taxon>
        <taxon>eudicotyledons</taxon>
        <taxon>Gunneridae</taxon>
        <taxon>Pentapetalae</taxon>
        <taxon>rosids</taxon>
        <taxon>fabids</taxon>
        <taxon>Celastrales</taxon>
        <taxon>Celastraceae</taxon>
        <taxon>Tripterygium</taxon>
    </lineage>
</organism>
<feature type="transmembrane region" description="Helical" evidence="7">
    <location>
        <begin position="404"/>
        <end position="424"/>
    </location>
</feature>
<keyword evidence="5 7" id="KW-0472">Membrane</keyword>
<dbReference type="AlphaFoldDB" id="A0A7J7CTD4"/>
<evidence type="ECO:0000256" key="7">
    <source>
        <dbReference type="SAM" id="Phobius"/>
    </source>
</evidence>
<dbReference type="EMBL" id="JAAARO010000013">
    <property type="protein sequence ID" value="KAF5737156.1"/>
    <property type="molecule type" value="Genomic_DNA"/>
</dbReference>
<feature type="transmembrane region" description="Helical" evidence="7">
    <location>
        <begin position="94"/>
        <end position="112"/>
    </location>
</feature>
<gene>
    <name evidence="9" type="ORF">HS088_TW13G00034</name>
</gene>
<feature type="transmembrane region" description="Helical" evidence="7">
    <location>
        <begin position="496"/>
        <end position="515"/>
    </location>
</feature>
<dbReference type="PANTHER" id="PTHR30509:SF34">
    <property type="entry name" value="F3L24.34 PROTEIN"/>
    <property type="match status" value="1"/>
</dbReference>
<keyword evidence="2" id="KW-1003">Cell membrane</keyword>
<feature type="transmembrane region" description="Helical" evidence="7">
    <location>
        <begin position="124"/>
        <end position="145"/>
    </location>
</feature>
<name>A0A7J7CTD4_TRIWF</name>